<dbReference type="InterPro" id="IPR027417">
    <property type="entry name" value="P-loop_NTPase"/>
</dbReference>
<feature type="domain" description="Endonuclease GajA/Old nuclease/RecF-like AAA" evidence="1">
    <location>
        <begin position="164"/>
        <end position="305"/>
    </location>
</feature>
<sequence>MRYFADTLSIKKFRKLKDEHITLSKKINVFSGQNGVGKSNIMSLIATTFGKSKKRIGKGNFQPEFYEYFTIPQNENYSDYKTYIKIVTDSQSSDFIQKRHGYKNDSKRERGIRIIPRSTNYYTNNITVNEVTEKIKTTYSIGSAARIPLPTIFLSLSRLYPVGETNLSSTSITTKNKLSQNDSLNKFVEWYNWVFPEAISSDNIKASILNKEKIESDGIYVSPKSTTESTQSVGQDNLRSIINALVDFYNIKKEEKYDYSGGILCIDELDASLHPSAQLRLLSLLDLLSEELELQIFLTTHSLTILKEIINLKKSSPEDYNLIYLVDPTEPKVVNINSYKELKADLFDEKLIHQPLVKLYCEDEYTEFLFTELVKAHKKLFCDIPSQDNYDIIPIHLGANHLIDLPEYDNHFYKVGIVLDGDAKTTEKYLLSKYINNKVNGISVKKIKNNHLMFLPTFLAPESYMYFIISELYNKIEYDDFWRTIINIPETRYYTKSRVNTDILSKITVDENTSNEDIKKANITKAMKDFIKDTQALANYYRQNNKELREFFDKKNEIITGVSRSIKSNY</sequence>
<gene>
    <name evidence="2" type="ORF">CV019_05010</name>
</gene>
<evidence type="ECO:0000259" key="1">
    <source>
        <dbReference type="Pfam" id="PF13175"/>
    </source>
</evidence>
<evidence type="ECO:0000313" key="2">
    <source>
        <dbReference type="EMBL" id="PPJ75972.1"/>
    </source>
</evidence>
<dbReference type="PANTHER" id="PTHR43581:SF4">
    <property type="entry name" value="ATP_GTP PHOSPHATASE"/>
    <property type="match status" value="1"/>
</dbReference>
<evidence type="ECO:0000313" key="3">
    <source>
        <dbReference type="Proteomes" id="UP000238153"/>
    </source>
</evidence>
<dbReference type="Pfam" id="PF13175">
    <property type="entry name" value="AAA_15"/>
    <property type="match status" value="1"/>
</dbReference>
<dbReference type="InterPro" id="IPR051396">
    <property type="entry name" value="Bact_Antivir_Def_Nuclease"/>
</dbReference>
<accession>A0A7Z1SE23</accession>
<name>A0A7Z1SE23_STAHA</name>
<dbReference type="SUPFAM" id="SSF52540">
    <property type="entry name" value="P-loop containing nucleoside triphosphate hydrolases"/>
    <property type="match status" value="1"/>
</dbReference>
<dbReference type="Proteomes" id="UP000238153">
    <property type="component" value="Unassembled WGS sequence"/>
</dbReference>
<dbReference type="PANTHER" id="PTHR43581">
    <property type="entry name" value="ATP/GTP PHOSPHATASE"/>
    <property type="match status" value="1"/>
</dbReference>
<comment type="caution">
    <text evidence="2">The sequence shown here is derived from an EMBL/GenBank/DDBJ whole genome shotgun (WGS) entry which is preliminary data.</text>
</comment>
<dbReference type="Gene3D" id="3.40.50.300">
    <property type="entry name" value="P-loop containing nucleotide triphosphate hydrolases"/>
    <property type="match status" value="1"/>
</dbReference>
<organism evidence="2 3">
    <name type="scientific">Staphylococcus haemolyticus</name>
    <dbReference type="NCBI Taxonomy" id="1283"/>
    <lineage>
        <taxon>Bacteria</taxon>
        <taxon>Bacillati</taxon>
        <taxon>Bacillota</taxon>
        <taxon>Bacilli</taxon>
        <taxon>Bacillales</taxon>
        <taxon>Staphylococcaceae</taxon>
        <taxon>Staphylococcus</taxon>
    </lineage>
</organism>
<proteinExistence type="predicted"/>
<dbReference type="RefSeq" id="WP_104411221.1">
    <property type="nucleotide sequence ID" value="NZ_PGWX01000241.1"/>
</dbReference>
<dbReference type="AlphaFoldDB" id="A0A7Z1SE23"/>
<dbReference type="EMBL" id="PGWX01000241">
    <property type="protein sequence ID" value="PPJ75972.1"/>
    <property type="molecule type" value="Genomic_DNA"/>
</dbReference>
<protein>
    <recommendedName>
        <fullName evidence="1">Endonuclease GajA/Old nuclease/RecF-like AAA domain-containing protein</fullName>
    </recommendedName>
</protein>
<reference evidence="2 3" key="1">
    <citation type="submission" date="2017-11" db="EMBL/GenBank/DDBJ databases">
        <authorList>
            <person name="Founou R.C."/>
            <person name="Founou L."/>
            <person name="Allam M."/>
            <person name="Ismail A."/>
            <person name="Essack S.Y."/>
        </authorList>
    </citation>
    <scope>NUCLEOTIDE SEQUENCE [LARGE SCALE GENOMIC DNA]</scope>
    <source>
        <strain evidence="2 3">G811N2B1</strain>
    </source>
</reference>
<dbReference type="InterPro" id="IPR041685">
    <property type="entry name" value="AAA_GajA/Old/RecF-like"/>
</dbReference>